<sequence length="39" mass="4647">MIVEDVISCHTVDQKCINLVKELFVDLKIYRFHVSYFLS</sequence>
<reference evidence="1" key="1">
    <citation type="journal article" date="2021" name="Proc. Natl. Acad. Sci. U.S.A.">
        <title>A Catalog of Tens of Thousands of Viruses from Human Metagenomes Reveals Hidden Associations with Chronic Diseases.</title>
        <authorList>
            <person name="Tisza M.J."/>
            <person name="Buck C.B."/>
        </authorList>
    </citation>
    <scope>NUCLEOTIDE SEQUENCE</scope>
    <source>
        <strain evidence="1">CtxMM9</strain>
    </source>
</reference>
<protein>
    <submittedName>
        <fullName evidence="1">Uncharacterized protein</fullName>
    </submittedName>
</protein>
<proteinExistence type="predicted"/>
<accession>A0A8S5T5V3</accession>
<evidence type="ECO:0000313" key="1">
    <source>
        <dbReference type="EMBL" id="DAF58724.1"/>
    </source>
</evidence>
<name>A0A8S5T5V3_9CAUD</name>
<dbReference type="EMBL" id="BK032759">
    <property type="protein sequence ID" value="DAF58724.1"/>
    <property type="molecule type" value="Genomic_DNA"/>
</dbReference>
<organism evidence="1">
    <name type="scientific">Siphoviridae sp. ctxMM9</name>
    <dbReference type="NCBI Taxonomy" id="2827973"/>
    <lineage>
        <taxon>Viruses</taxon>
        <taxon>Duplodnaviria</taxon>
        <taxon>Heunggongvirae</taxon>
        <taxon>Uroviricota</taxon>
        <taxon>Caudoviricetes</taxon>
    </lineage>
</organism>